<organism evidence="1 2">
    <name type="scientific">Massilia genomosp. 1</name>
    <dbReference type="NCBI Taxonomy" id="2609280"/>
    <lineage>
        <taxon>Bacteria</taxon>
        <taxon>Pseudomonadati</taxon>
        <taxon>Pseudomonadota</taxon>
        <taxon>Betaproteobacteria</taxon>
        <taxon>Burkholderiales</taxon>
        <taxon>Oxalobacteraceae</taxon>
        <taxon>Telluria group</taxon>
        <taxon>Massilia</taxon>
    </lineage>
</organism>
<gene>
    <name evidence="1" type="ORF">F1735_28135</name>
</gene>
<proteinExistence type="predicted"/>
<evidence type="ECO:0000313" key="2">
    <source>
        <dbReference type="Proteomes" id="UP000610594"/>
    </source>
</evidence>
<comment type="caution">
    <text evidence="1">The sequence shown here is derived from an EMBL/GenBank/DDBJ whole genome shotgun (WGS) entry which is preliminary data.</text>
</comment>
<accession>A0ABX0MZE5</accession>
<sequence length="64" mass="6761">MAARSMLWQAMIGAVFNVARNATGKYYWAGASTWGTLIAGAPRAGCWPATCSARWCSPSCCAIS</sequence>
<reference evidence="1 2" key="1">
    <citation type="submission" date="2019-10" db="EMBL/GenBank/DDBJ databases">
        <title>Taxonomy of Antarctic Massilia spp.: description of Massilia rubra sp. nov., Massilia aquatica sp. nov., Massilia mucilaginosa sp. nov., Massilia frigida sp. nov. isolated from streams, lakes and regoliths.</title>
        <authorList>
            <person name="Holochova P."/>
            <person name="Sedlacek I."/>
            <person name="Kralova S."/>
            <person name="Maslanova I."/>
            <person name="Busse H.-J."/>
            <person name="Stankova E."/>
            <person name="Vrbovska V."/>
            <person name="Kovarovic V."/>
            <person name="Bartak M."/>
            <person name="Svec P."/>
            <person name="Pantucek R."/>
        </authorList>
    </citation>
    <scope>NUCLEOTIDE SEQUENCE [LARGE SCALE GENOMIC DNA]</scope>
    <source>
        <strain evidence="1 2">CCM 8694</strain>
    </source>
</reference>
<keyword evidence="2" id="KW-1185">Reference proteome</keyword>
<name>A0ABX0MZE5_9BURK</name>
<evidence type="ECO:0000313" key="1">
    <source>
        <dbReference type="EMBL" id="NHZ66115.1"/>
    </source>
</evidence>
<dbReference type="Proteomes" id="UP000610594">
    <property type="component" value="Unassembled WGS sequence"/>
</dbReference>
<dbReference type="EMBL" id="WHJF01000114">
    <property type="protein sequence ID" value="NHZ66115.1"/>
    <property type="molecule type" value="Genomic_DNA"/>
</dbReference>
<protein>
    <submittedName>
        <fullName evidence="1">Uncharacterized protein</fullName>
    </submittedName>
</protein>